<dbReference type="PANTHER" id="PTHR43370:SF2">
    <property type="entry name" value="ABC TRANSPORTER PERMEASE PROTEIN"/>
    <property type="match status" value="1"/>
</dbReference>
<dbReference type="CDD" id="cd06580">
    <property type="entry name" value="TM_PBP1_transp_TpRbsC_like"/>
    <property type="match status" value="1"/>
</dbReference>
<feature type="transmembrane region" description="Helical" evidence="6">
    <location>
        <begin position="37"/>
        <end position="57"/>
    </location>
</feature>
<gene>
    <name evidence="7" type="ORF">EPV75_09890</name>
</gene>
<evidence type="ECO:0000313" key="7">
    <source>
        <dbReference type="EMBL" id="QAB15956.1"/>
    </source>
</evidence>
<proteinExistence type="predicted"/>
<evidence type="ECO:0000256" key="1">
    <source>
        <dbReference type="ARBA" id="ARBA00004429"/>
    </source>
</evidence>
<organism evidence="7 8">
    <name type="scientific">Hydrogenovibrio thermophilus</name>
    <dbReference type="NCBI Taxonomy" id="265883"/>
    <lineage>
        <taxon>Bacteria</taxon>
        <taxon>Pseudomonadati</taxon>
        <taxon>Pseudomonadota</taxon>
        <taxon>Gammaproteobacteria</taxon>
        <taxon>Thiotrichales</taxon>
        <taxon>Piscirickettsiaceae</taxon>
        <taxon>Hydrogenovibrio</taxon>
    </lineage>
</organism>
<reference evidence="7 8" key="1">
    <citation type="journal article" date="2018" name="Environ. Microbiol.">
        <title>Genomes of ubiquitous marine and hypersaline Hydrogenovibrio, Thiomicrorhabdus and Thiomicrospira spp. encode a diversity of mechanisms to sustain chemolithoautotrophy in heterogeneous environments.</title>
        <authorList>
            <person name="Scott K.M."/>
            <person name="Williams J."/>
            <person name="Porter C.M.B."/>
            <person name="Russel S."/>
            <person name="Harmer T.L."/>
            <person name="Paul J.H."/>
            <person name="Antonen K.M."/>
            <person name="Bridges M.K."/>
            <person name="Camper G.J."/>
            <person name="Campla C.K."/>
            <person name="Casella L.G."/>
            <person name="Chase E."/>
            <person name="Conrad J.W."/>
            <person name="Cruz M.C."/>
            <person name="Dunlap D.S."/>
            <person name="Duran L."/>
            <person name="Fahsbender E.M."/>
            <person name="Goldsmith D.B."/>
            <person name="Keeley R.F."/>
            <person name="Kondoff M.R."/>
            <person name="Kussy B.I."/>
            <person name="Lane M.K."/>
            <person name="Lawler S."/>
            <person name="Leigh B.A."/>
            <person name="Lewis C."/>
            <person name="Lostal L.M."/>
            <person name="Marking D."/>
            <person name="Mancera P.A."/>
            <person name="McClenthan E.C."/>
            <person name="McIntyre E.A."/>
            <person name="Mine J.A."/>
            <person name="Modi S."/>
            <person name="Moore B.D."/>
            <person name="Morgan W.A."/>
            <person name="Nelson K.M."/>
            <person name="Nguyen K.N."/>
            <person name="Ogburn N."/>
            <person name="Parrino D.G."/>
            <person name="Pedapudi A.D."/>
            <person name="Pelham R.P."/>
            <person name="Preece A.M."/>
            <person name="Rampersad E.A."/>
            <person name="Richardson J.C."/>
            <person name="Rodgers C.M."/>
            <person name="Schaffer B.L."/>
            <person name="Sheridan N.E."/>
            <person name="Solone M.R."/>
            <person name="Staley Z.R."/>
            <person name="Tabuchi M."/>
            <person name="Waide R.J."/>
            <person name="Wanjugi P.W."/>
            <person name="Young S."/>
            <person name="Clum A."/>
            <person name="Daum C."/>
            <person name="Huntemann M."/>
            <person name="Ivanova N."/>
            <person name="Kyrpides N."/>
            <person name="Mikhailova N."/>
            <person name="Palaniappan K."/>
            <person name="Pillay M."/>
            <person name="Reddy T.B.K."/>
            <person name="Shapiro N."/>
            <person name="Stamatis D."/>
            <person name="Varghese N."/>
            <person name="Woyke T."/>
            <person name="Boden R."/>
            <person name="Freyermuth S.K."/>
            <person name="Kerfeld C.A."/>
        </authorList>
    </citation>
    <scope>NUCLEOTIDE SEQUENCE [LARGE SCALE GENOMIC DNA]</scope>
    <source>
        <strain evidence="7 8">JR-2</strain>
    </source>
</reference>
<dbReference type="InterPro" id="IPR001851">
    <property type="entry name" value="ABC_transp_permease"/>
</dbReference>
<dbReference type="GO" id="GO:0022857">
    <property type="term" value="F:transmembrane transporter activity"/>
    <property type="evidence" value="ECO:0007669"/>
    <property type="project" value="InterPro"/>
</dbReference>
<feature type="transmembrane region" description="Helical" evidence="6">
    <location>
        <begin position="12"/>
        <end position="30"/>
    </location>
</feature>
<dbReference type="GO" id="GO:0005886">
    <property type="term" value="C:plasma membrane"/>
    <property type="evidence" value="ECO:0007669"/>
    <property type="project" value="UniProtKB-SubCell"/>
</dbReference>
<feature type="transmembrane region" description="Helical" evidence="6">
    <location>
        <begin position="96"/>
        <end position="119"/>
    </location>
</feature>
<dbReference type="AlphaFoldDB" id="A0A410H4Y6"/>
<dbReference type="EMBL" id="CP035033">
    <property type="protein sequence ID" value="QAB15956.1"/>
    <property type="molecule type" value="Genomic_DNA"/>
</dbReference>
<dbReference type="KEGG" id="htr:EPV75_09890"/>
<accession>A0A410H4Y6</accession>
<evidence type="ECO:0000256" key="6">
    <source>
        <dbReference type="SAM" id="Phobius"/>
    </source>
</evidence>
<feature type="transmembrane region" description="Helical" evidence="6">
    <location>
        <begin position="271"/>
        <end position="288"/>
    </location>
</feature>
<evidence type="ECO:0000256" key="3">
    <source>
        <dbReference type="ARBA" id="ARBA00022692"/>
    </source>
</evidence>
<dbReference type="Proteomes" id="UP000285478">
    <property type="component" value="Chromosome"/>
</dbReference>
<name>A0A410H4Y6_9GAMM</name>
<dbReference type="Pfam" id="PF02653">
    <property type="entry name" value="BPD_transp_2"/>
    <property type="match status" value="1"/>
</dbReference>
<keyword evidence="2" id="KW-1003">Cell membrane</keyword>
<keyword evidence="8" id="KW-1185">Reference proteome</keyword>
<evidence type="ECO:0000256" key="5">
    <source>
        <dbReference type="ARBA" id="ARBA00023136"/>
    </source>
</evidence>
<feature type="transmembrane region" description="Helical" evidence="6">
    <location>
        <begin position="139"/>
        <end position="161"/>
    </location>
</feature>
<dbReference type="RefSeq" id="WP_128385280.1">
    <property type="nucleotide sequence ID" value="NZ_CP035033.1"/>
</dbReference>
<feature type="transmembrane region" description="Helical" evidence="6">
    <location>
        <begin position="63"/>
        <end position="84"/>
    </location>
</feature>
<keyword evidence="4 6" id="KW-1133">Transmembrane helix</keyword>
<feature type="transmembrane region" description="Helical" evidence="6">
    <location>
        <begin position="194"/>
        <end position="214"/>
    </location>
</feature>
<evidence type="ECO:0000256" key="2">
    <source>
        <dbReference type="ARBA" id="ARBA00022475"/>
    </source>
</evidence>
<sequence>MDFSLDTTSLIIVTIITAATPLLLAALGELVNEKSGVLNLGLEGMMVVGAVMAFLTVTSTGSATLAIIVAILSGMGMALIFSVLTLSLQSNQVATGLALTIFGLGLSSLIGINLVGMAYDGLPKLNIAFLSDLPFFGNVLFSHDILVYFSIVMVFVTYWFLNKTKYGLVLRAVGESHDAAHSIGYPVIKIRYMAALYGGAMSGLAGAYLSLAYSPMWADNMTAGRGWIALALVVFAMWMPSRVLLGAYMFGGITILQLHGQGMGIDMPSEFLSMLPYLATIIVLVLISRQAQNNYAPACLGKPFHSIR</sequence>
<keyword evidence="3 6" id="KW-0812">Transmembrane</keyword>
<evidence type="ECO:0000313" key="8">
    <source>
        <dbReference type="Proteomes" id="UP000285478"/>
    </source>
</evidence>
<dbReference type="PANTHER" id="PTHR43370">
    <property type="entry name" value="SUGAR ABC TRANSPORTER INTEGRAL MEMBRANE PROTEIN-RELATED"/>
    <property type="match status" value="1"/>
</dbReference>
<feature type="transmembrane region" description="Helical" evidence="6">
    <location>
        <begin position="226"/>
        <end position="250"/>
    </location>
</feature>
<keyword evidence="5 6" id="KW-0472">Membrane</keyword>
<protein>
    <submittedName>
        <fullName evidence="7">ABC transporter permease</fullName>
    </submittedName>
</protein>
<comment type="subcellular location">
    <subcellularLocation>
        <location evidence="1">Cell inner membrane</location>
        <topology evidence="1">Multi-pass membrane protein</topology>
    </subcellularLocation>
</comment>
<evidence type="ECO:0000256" key="4">
    <source>
        <dbReference type="ARBA" id="ARBA00022989"/>
    </source>
</evidence>